<dbReference type="Pfam" id="PF18962">
    <property type="entry name" value="Por_Secre_tail"/>
    <property type="match status" value="1"/>
</dbReference>
<evidence type="ECO:0000259" key="1">
    <source>
        <dbReference type="Pfam" id="PF18962"/>
    </source>
</evidence>
<dbReference type="SUPFAM" id="SSF110296">
    <property type="entry name" value="Oligoxyloglucan reducing end-specific cellobiohydrolase"/>
    <property type="match status" value="1"/>
</dbReference>
<dbReference type="Proteomes" id="UP000007394">
    <property type="component" value="Chromosome"/>
</dbReference>
<dbReference type="InterPro" id="IPR026444">
    <property type="entry name" value="Secre_tail"/>
</dbReference>
<dbReference type="STRING" id="945713.IALB_3002"/>
<dbReference type="KEGG" id="ial:IALB_3002"/>
<organism evidence="2 3">
    <name type="scientific">Ignavibacterium album (strain DSM 19864 / JCM 16511 / NBRC 101810 / Mat9-16)</name>
    <dbReference type="NCBI Taxonomy" id="945713"/>
    <lineage>
        <taxon>Bacteria</taxon>
        <taxon>Pseudomonadati</taxon>
        <taxon>Ignavibacteriota</taxon>
        <taxon>Ignavibacteria</taxon>
        <taxon>Ignavibacteriales</taxon>
        <taxon>Ignavibacteriaceae</taxon>
        <taxon>Ignavibacterium</taxon>
    </lineage>
</organism>
<dbReference type="EMBL" id="CP003418">
    <property type="protein sequence ID" value="AFH50705.1"/>
    <property type="molecule type" value="Genomic_DNA"/>
</dbReference>
<name>I0ANZ8_IGNAJ</name>
<dbReference type="HOGENOM" id="CLU_445346_0_0_10"/>
<proteinExistence type="predicted"/>
<protein>
    <submittedName>
        <fullName evidence="2">5'-Nucleotidase domain protein</fullName>
    </submittedName>
</protein>
<keyword evidence="3" id="KW-1185">Reference proteome</keyword>
<dbReference type="OrthoDB" id="9803578at2"/>
<gene>
    <name evidence="2" type="ordered locus">IALB_3002</name>
</gene>
<dbReference type="InterPro" id="IPR015943">
    <property type="entry name" value="WD40/YVTN_repeat-like_dom_sf"/>
</dbReference>
<dbReference type="Gene3D" id="2.60.40.4070">
    <property type="match status" value="1"/>
</dbReference>
<feature type="domain" description="Secretion system C-terminal sorting" evidence="1">
    <location>
        <begin position="552"/>
        <end position="633"/>
    </location>
</feature>
<dbReference type="eggNOG" id="COG3292">
    <property type="taxonomic scope" value="Bacteria"/>
</dbReference>
<dbReference type="NCBIfam" id="TIGR04183">
    <property type="entry name" value="Por_Secre_tail"/>
    <property type="match status" value="1"/>
</dbReference>
<dbReference type="Gene3D" id="2.130.10.10">
    <property type="entry name" value="YVTN repeat-like/Quinoprotein amine dehydrogenase"/>
    <property type="match status" value="1"/>
</dbReference>
<sequence>MPKTLSFRQIVCGAKMKKIIFSHLIIILVVTSSSFAQEISDLNGIETQTGRTYLFYRNGSYTPYNSIYKFDPETLLDSLFLLGYISWTPFGNDAKGTNDFEFFPNDSINFMSVGNEFNIDFWGTVYRNDTLTFSIPFDIIKVDISKQNPQKVFTGGSYNYLLRSFDGGYNFPIDSIMQFAYLSMSPFNDNILFGLDSLNRLVKSFNGGYTSVLVDTSKTDDIFNSKFFYDSDQQHIYRIAKSYGKYVFLTSNNNGNQFSWTKTFESDFALWVSNDPSISGSIYLGNLRYIYKSTDFGSTFSLYKTLDSRITGIYKKPNSDILYVSTRYRIYKITPNLITLLKSFPVSSELFSYYPLKVGNKWIYDKTTIVYDFPPQITYDTVIKKVICDSVAQNNKKYFVLKEESILGSTEYFLERIDSTNGKIFRFVQGYNYPDNELLIDDLTAEIGDSIEAFRYGVWYPGGVTVLREEDYFTKWGLNSGRKIFETNNYGMPLYSLTYGLGLDSAVYGFDFGTTTYVLRGCVINGTVFGDTVLSVDNNEDIPANFVLFQNYPNPFNPSTRISWQSPVAGQTNLRIYDVLGNEVATLLNEYRNAGSYEIEFNSADKNQGVFLPSGVYFYQLKVGDYVQTRKMMLLK</sequence>
<evidence type="ECO:0000313" key="2">
    <source>
        <dbReference type="EMBL" id="AFH50705.1"/>
    </source>
</evidence>
<dbReference type="AlphaFoldDB" id="I0ANZ8"/>
<evidence type="ECO:0000313" key="3">
    <source>
        <dbReference type="Proteomes" id="UP000007394"/>
    </source>
</evidence>
<accession>I0ANZ8</accession>
<reference evidence="2 3" key="1">
    <citation type="journal article" date="2012" name="Front. Microbiol.">
        <title>Complete genome of Ignavibacterium album, a metabolically versatile, flagellated, facultative anaerobe from the phylum Chlorobi.</title>
        <authorList>
            <person name="Liu Z."/>
            <person name="Frigaard N.-U."/>
            <person name="Vogl K."/>
            <person name="Iino T."/>
            <person name="Ohkuma M."/>
            <person name="Overmann J."/>
            <person name="Bryant D.A."/>
        </authorList>
    </citation>
    <scope>NUCLEOTIDE SEQUENCE [LARGE SCALE GENOMIC DNA]</scope>
    <source>
        <strain evidence="3">DSM 19864 / JCM 16511 / NBRC 101810 / Mat9-16</strain>
    </source>
</reference>